<dbReference type="STRING" id="65700.SY86_15160"/>
<keyword evidence="2" id="KW-1185">Reference proteome</keyword>
<proteinExistence type="predicted"/>
<dbReference type="Proteomes" id="UP000033924">
    <property type="component" value="Unassembled WGS sequence"/>
</dbReference>
<dbReference type="AlphaFoldDB" id="A0A0M2KGN4"/>
<reference evidence="1 2" key="1">
    <citation type="submission" date="2015-01" db="EMBL/GenBank/DDBJ databases">
        <title>Erwinia tracheiphila.</title>
        <authorList>
            <person name="Shapiro L.R."/>
        </authorList>
    </citation>
    <scope>NUCLEOTIDE SEQUENCE [LARGE SCALE GENOMIC DNA]</scope>
    <source>
        <strain evidence="1 2">BuffGH</strain>
    </source>
</reference>
<evidence type="ECO:0000313" key="1">
    <source>
        <dbReference type="EMBL" id="KKF36472.1"/>
    </source>
</evidence>
<dbReference type="EMBL" id="JXNU01000003">
    <property type="protein sequence ID" value="KKF36472.1"/>
    <property type="molecule type" value="Genomic_DNA"/>
</dbReference>
<dbReference type="PATRIC" id="fig|65700.7.peg.3810"/>
<evidence type="ECO:0000313" key="2">
    <source>
        <dbReference type="Proteomes" id="UP000033924"/>
    </source>
</evidence>
<gene>
    <name evidence="1" type="ORF">SY86_15160</name>
</gene>
<dbReference type="RefSeq" id="WP_016192266.1">
    <property type="nucleotide sequence ID" value="NZ_CP089932.1"/>
</dbReference>
<protein>
    <submittedName>
        <fullName evidence="1">Uncharacterized protein</fullName>
    </submittedName>
</protein>
<sequence>MTDINIGNWRTIEIFRAGTHTAMAGQEISFSDKDINNIAAAYNGYHRAGYSAPLCLGHPASNSPVYGETTGLISKNGRLFALVKPDDTLLGLVRSGRYRKVLAAFYKPGEANNPAGTGAWYLRHIGFLGSQPPAVKGLEQVEFMESCYPVCFGHNESHVYFSEFDGIADSQRAAQHLLIKDVSEACNVSYSEALTLTTPFIWSY</sequence>
<name>A0A0M2KGN4_9GAMM</name>
<accession>A0A0M2KGN4</accession>
<comment type="caution">
    <text evidence="1">The sequence shown here is derived from an EMBL/GenBank/DDBJ whole genome shotgun (WGS) entry which is preliminary data.</text>
</comment>
<organism evidence="1 2">
    <name type="scientific">Erwinia tracheiphila</name>
    <dbReference type="NCBI Taxonomy" id="65700"/>
    <lineage>
        <taxon>Bacteria</taxon>
        <taxon>Pseudomonadati</taxon>
        <taxon>Pseudomonadota</taxon>
        <taxon>Gammaproteobacteria</taxon>
        <taxon>Enterobacterales</taxon>
        <taxon>Erwiniaceae</taxon>
        <taxon>Erwinia</taxon>
    </lineage>
</organism>